<evidence type="ECO:0000256" key="1">
    <source>
        <dbReference type="SAM" id="SignalP"/>
    </source>
</evidence>
<evidence type="ECO:0000313" key="3">
    <source>
        <dbReference type="EMBL" id="MST92967.1"/>
    </source>
</evidence>
<feature type="chain" id="PRO_5038524665" evidence="1">
    <location>
        <begin position="22"/>
        <end position="507"/>
    </location>
</feature>
<keyword evidence="1" id="KW-0732">Signal</keyword>
<dbReference type="Proteomes" id="UP000431913">
    <property type="component" value="Unassembled WGS sequence"/>
</dbReference>
<dbReference type="PROSITE" id="PS51257">
    <property type="entry name" value="PROKAR_LIPOPROTEIN"/>
    <property type="match status" value="1"/>
</dbReference>
<reference evidence="3 4" key="1">
    <citation type="submission" date="2019-08" db="EMBL/GenBank/DDBJ databases">
        <title>In-depth cultivation of the pig gut microbiome towards novel bacterial diversity and tailored functional studies.</title>
        <authorList>
            <person name="Wylensek D."/>
            <person name="Hitch T.C.A."/>
            <person name="Clavel T."/>
        </authorList>
    </citation>
    <scope>NUCLEOTIDE SEQUENCE [LARGE SCALE GENOMIC DNA]</scope>
    <source>
        <strain evidence="3 4">WCA3-601-WT-6J</strain>
    </source>
</reference>
<dbReference type="Pfam" id="PF12010">
    <property type="entry name" value="DUF3502"/>
    <property type="match status" value="1"/>
</dbReference>
<gene>
    <name evidence="3" type="ORF">FYJ76_13680</name>
</gene>
<evidence type="ECO:0000259" key="2">
    <source>
        <dbReference type="Pfam" id="PF12010"/>
    </source>
</evidence>
<comment type="caution">
    <text evidence="3">The sequence shown here is derived from an EMBL/GenBank/DDBJ whole genome shotgun (WGS) entry which is preliminary data.</text>
</comment>
<dbReference type="RefSeq" id="WP_154523543.1">
    <property type="nucleotide sequence ID" value="NZ_JBKWPM010000006.1"/>
</dbReference>
<dbReference type="InterPro" id="IPR022627">
    <property type="entry name" value="DUF3502"/>
</dbReference>
<protein>
    <submittedName>
        <fullName evidence="3">ABC transporter substrate-binding protein</fullName>
    </submittedName>
</protein>
<name>A0A6I2U5G4_9FIRM</name>
<sequence length="507" mass="55295">MKKAFALLLAVLMLMSLAACSGGTSSGSTPAASGSAAPASSSAGNGETVKVVITLPSMNNLPSEEAKQAVSDALSEYVQGLGYNIAIDVQPYSLVDYTTDMNMRLAGGEELDIIYTGPINTAVTNGYLVNLDEYRDNVLAEVMKVVGDWDLCGTVNGSLYGIPAYKGLSLDYKYIYNEEYFKDFDMTQIKSINDLDGLFAQFKEKYPDELPAAYTYQVSLPLYCEEDHTAVVGTYFATVGDSTELVSLFDTAAYKKAAEKAYEWRQKGYVDPEGSAQTLTHDVLSQSGACKGVYMGHAYSVPTIEQMFTMNNTYGATFKAVSIGKTSLTSNTLTYGIAYTSKHPKEAAEVLNLIWTDEYVMSTLIYGLEGVSWEWNADKSSIQYPEGLGLDSVPYTCLFSCGAFGNQFLLYGMDGNTSNEDKEYMKELIDSAWVAPLFGFTPNSDNVSTQVAAVSNVYNQYDKALMYGDVDPASYLPEFQAALEAAGINDILADYQAQVDAWVEQYK</sequence>
<dbReference type="SUPFAM" id="SSF53850">
    <property type="entry name" value="Periplasmic binding protein-like II"/>
    <property type="match status" value="1"/>
</dbReference>
<dbReference type="Gene3D" id="3.40.190.10">
    <property type="entry name" value="Periplasmic binding protein-like II"/>
    <property type="match status" value="1"/>
</dbReference>
<feature type="signal peptide" evidence="1">
    <location>
        <begin position="1"/>
        <end position="21"/>
    </location>
</feature>
<proteinExistence type="predicted"/>
<feature type="domain" description="DUF3502" evidence="2">
    <location>
        <begin position="436"/>
        <end position="503"/>
    </location>
</feature>
<organism evidence="3 4">
    <name type="scientific">Ruthenibacterium lactatiformans</name>
    <dbReference type="NCBI Taxonomy" id="1550024"/>
    <lineage>
        <taxon>Bacteria</taxon>
        <taxon>Bacillati</taxon>
        <taxon>Bacillota</taxon>
        <taxon>Clostridia</taxon>
        <taxon>Eubacteriales</taxon>
        <taxon>Oscillospiraceae</taxon>
        <taxon>Ruthenibacterium</taxon>
    </lineage>
</organism>
<evidence type="ECO:0000313" key="4">
    <source>
        <dbReference type="Proteomes" id="UP000431913"/>
    </source>
</evidence>
<dbReference type="AlphaFoldDB" id="A0A6I2U5G4"/>
<accession>A0A6I2U5G4</accession>
<dbReference type="EMBL" id="VUNJ01000017">
    <property type="protein sequence ID" value="MST92967.1"/>
    <property type="molecule type" value="Genomic_DNA"/>
</dbReference>